<evidence type="ECO:0000256" key="3">
    <source>
        <dbReference type="SAM" id="SignalP"/>
    </source>
</evidence>
<keyword evidence="3" id="KW-0732">Signal</keyword>
<dbReference type="OrthoDB" id="6132182at2759"/>
<dbReference type="Proteomes" id="UP000235786">
    <property type="component" value="Unassembled WGS sequence"/>
</dbReference>
<feature type="domain" description="Tyrosinase copper-binding" evidence="5">
    <location>
        <begin position="309"/>
        <end position="320"/>
    </location>
</feature>
<dbReference type="InterPro" id="IPR008922">
    <property type="entry name" value="Di-copper_centre_dom_sf"/>
</dbReference>
<protein>
    <submittedName>
        <fullName evidence="6">Di-copper centre-containing protein</fullName>
    </submittedName>
</protein>
<dbReference type="Pfam" id="PF00264">
    <property type="entry name" value="Tyrosinase"/>
    <property type="match status" value="1"/>
</dbReference>
<dbReference type="PROSITE" id="PS00498">
    <property type="entry name" value="TYROSINASE_2"/>
    <property type="match status" value="1"/>
</dbReference>
<evidence type="ECO:0000256" key="1">
    <source>
        <dbReference type="ARBA" id="ARBA00022723"/>
    </source>
</evidence>
<dbReference type="GO" id="GO:0016491">
    <property type="term" value="F:oxidoreductase activity"/>
    <property type="evidence" value="ECO:0007669"/>
    <property type="project" value="UniProtKB-KW"/>
</dbReference>
<dbReference type="SUPFAM" id="SSF48056">
    <property type="entry name" value="Di-copper centre-containing domain"/>
    <property type="match status" value="1"/>
</dbReference>
<sequence length="390" mass="42364">MYRNCILAWASMLTVLSTTSAWTPASTIATDLLAASGLVKLAAYEAGHSGPGQCTLDNISIRQEWTQMAPSERQKYTNAVLCLQSKPSKFPPGVVPGAKTRYDDFVAVHMNQTLLIHGTANFLSWHRLFTWNYEQALRNECGYQGTQPYWNWGKSAFDPINSPMFDGSDYSMGGNGVFEAHNCTQALPTGVNCIPPGQGGGCVKTGPFKNYVVDMGPFSPTLAEPEDTAVPLLAYNPRCLKRDVSPWVSSNWTKDSDTYNLITQSPDILTFQNVMQGNGFPGGFFGVHAGGHYTIGGDPGGDFFASPGDPAFFLHHGMIDRVWWIWQNQDPANRLNAIGGTITFFNQPPGRNGTLTDNLDMFNLGPSSEIGGVMSTLGNPGGPGLCYTYV</sequence>
<dbReference type="PRINTS" id="PR00092">
    <property type="entry name" value="TYROSINASE"/>
</dbReference>
<dbReference type="PANTHER" id="PTHR11474">
    <property type="entry name" value="TYROSINASE FAMILY MEMBER"/>
    <property type="match status" value="1"/>
</dbReference>
<evidence type="ECO:0000313" key="7">
    <source>
        <dbReference type="Proteomes" id="UP000235786"/>
    </source>
</evidence>
<dbReference type="EMBL" id="KZ613968">
    <property type="protein sequence ID" value="PMD30163.1"/>
    <property type="molecule type" value="Genomic_DNA"/>
</dbReference>
<dbReference type="Gene3D" id="1.10.1280.10">
    <property type="entry name" value="Di-copper center containing domain from catechol oxidase"/>
    <property type="match status" value="1"/>
</dbReference>
<name>A0A2J6QV63_HYAVF</name>
<dbReference type="InterPro" id="IPR050316">
    <property type="entry name" value="Tyrosinase/Hemocyanin"/>
</dbReference>
<evidence type="ECO:0000259" key="4">
    <source>
        <dbReference type="PROSITE" id="PS00497"/>
    </source>
</evidence>
<keyword evidence="2" id="KW-0560">Oxidoreductase</keyword>
<reference evidence="6 7" key="1">
    <citation type="submission" date="2016-04" db="EMBL/GenBank/DDBJ databases">
        <title>A degradative enzymes factory behind the ericoid mycorrhizal symbiosis.</title>
        <authorList>
            <consortium name="DOE Joint Genome Institute"/>
            <person name="Martino E."/>
            <person name="Morin E."/>
            <person name="Grelet G."/>
            <person name="Kuo A."/>
            <person name="Kohler A."/>
            <person name="Daghino S."/>
            <person name="Barry K."/>
            <person name="Choi C."/>
            <person name="Cichocki N."/>
            <person name="Clum A."/>
            <person name="Copeland A."/>
            <person name="Hainaut M."/>
            <person name="Haridas S."/>
            <person name="Labutti K."/>
            <person name="Lindquist E."/>
            <person name="Lipzen A."/>
            <person name="Khouja H.-R."/>
            <person name="Murat C."/>
            <person name="Ohm R."/>
            <person name="Olson A."/>
            <person name="Spatafora J."/>
            <person name="Veneault-Fourrey C."/>
            <person name="Henrissat B."/>
            <person name="Grigoriev I."/>
            <person name="Martin F."/>
            <person name="Perotto S."/>
        </authorList>
    </citation>
    <scope>NUCLEOTIDE SEQUENCE [LARGE SCALE GENOMIC DNA]</scope>
    <source>
        <strain evidence="6 7">F</strain>
    </source>
</reference>
<evidence type="ECO:0000259" key="5">
    <source>
        <dbReference type="PROSITE" id="PS00498"/>
    </source>
</evidence>
<dbReference type="GO" id="GO:0046872">
    <property type="term" value="F:metal ion binding"/>
    <property type="evidence" value="ECO:0007669"/>
    <property type="project" value="UniProtKB-KW"/>
</dbReference>
<evidence type="ECO:0000256" key="2">
    <source>
        <dbReference type="ARBA" id="ARBA00023002"/>
    </source>
</evidence>
<proteinExistence type="predicted"/>
<organism evidence="6 7">
    <name type="scientific">Hyaloscypha variabilis (strain UAMH 11265 / GT02V1 / F)</name>
    <name type="common">Meliniomyces variabilis</name>
    <dbReference type="NCBI Taxonomy" id="1149755"/>
    <lineage>
        <taxon>Eukaryota</taxon>
        <taxon>Fungi</taxon>
        <taxon>Dikarya</taxon>
        <taxon>Ascomycota</taxon>
        <taxon>Pezizomycotina</taxon>
        <taxon>Leotiomycetes</taxon>
        <taxon>Helotiales</taxon>
        <taxon>Hyaloscyphaceae</taxon>
        <taxon>Hyaloscypha</taxon>
        <taxon>Hyaloscypha variabilis</taxon>
    </lineage>
</organism>
<keyword evidence="1" id="KW-0479">Metal-binding</keyword>
<feature type="signal peptide" evidence="3">
    <location>
        <begin position="1"/>
        <end position="21"/>
    </location>
</feature>
<keyword evidence="7" id="KW-1185">Reference proteome</keyword>
<dbReference type="PANTHER" id="PTHR11474:SF125">
    <property type="entry name" value="N-ACETYL-6-HYDROXYTRYPTOPHAN OXIDASE IVOB-RELATED"/>
    <property type="match status" value="1"/>
</dbReference>
<accession>A0A2J6QV63</accession>
<feature type="chain" id="PRO_5014438264" evidence="3">
    <location>
        <begin position="22"/>
        <end position="390"/>
    </location>
</feature>
<evidence type="ECO:0000313" key="6">
    <source>
        <dbReference type="EMBL" id="PMD30163.1"/>
    </source>
</evidence>
<dbReference type="InterPro" id="IPR002227">
    <property type="entry name" value="Tyrosinase_Cu-bd"/>
</dbReference>
<dbReference type="PROSITE" id="PS00497">
    <property type="entry name" value="TYROSINASE_1"/>
    <property type="match status" value="1"/>
</dbReference>
<gene>
    <name evidence="6" type="ORF">L207DRAFT_641751</name>
</gene>
<dbReference type="AlphaFoldDB" id="A0A2J6QV63"/>
<dbReference type="STRING" id="1149755.A0A2J6QV63"/>
<feature type="domain" description="Tyrosinase copper-binding" evidence="4">
    <location>
        <begin position="117"/>
        <end position="134"/>
    </location>
</feature>